<accession>A0ABS8DCQ0</accession>
<keyword evidence="1" id="KW-0472">Membrane</keyword>
<keyword evidence="1" id="KW-0812">Transmembrane</keyword>
<keyword evidence="3" id="KW-1185">Reference proteome</keyword>
<keyword evidence="1" id="KW-1133">Transmembrane helix</keyword>
<protein>
    <submittedName>
        <fullName evidence="2">ABC transporter permease</fullName>
    </submittedName>
</protein>
<organism evidence="2 3">
    <name type="scientific">Bariatricus massiliensis</name>
    <dbReference type="NCBI Taxonomy" id="1745713"/>
    <lineage>
        <taxon>Bacteria</taxon>
        <taxon>Bacillati</taxon>
        <taxon>Bacillota</taxon>
        <taxon>Clostridia</taxon>
        <taxon>Lachnospirales</taxon>
        <taxon>Lachnospiraceae</taxon>
        <taxon>Bariatricus</taxon>
    </lineage>
</organism>
<gene>
    <name evidence="2" type="ORF">LIZ65_02730</name>
</gene>
<evidence type="ECO:0000313" key="3">
    <source>
        <dbReference type="Proteomes" id="UP001299546"/>
    </source>
</evidence>
<dbReference type="InterPro" id="IPR010540">
    <property type="entry name" value="CmpB_TMEM229"/>
</dbReference>
<sequence>MEYKRAKQETEGTKWRKISEVLFIWTLGGCFYYLLEIAFRGFSHWSMFVLGGLALCFCTFQGTSMHWSEPMWIQVLRSVIFVTALEFITGIIVNKWLGLAVWDYSDQPLELWGQICIPFMVLFSGLIVIGIFLGGILSHRLYKEDKPHFFVL</sequence>
<comment type="caution">
    <text evidence="2">The sequence shown here is derived from an EMBL/GenBank/DDBJ whole genome shotgun (WGS) entry which is preliminary data.</text>
</comment>
<dbReference type="Pfam" id="PF06541">
    <property type="entry name" value="ABC_trans_CmpB"/>
    <property type="match status" value="1"/>
</dbReference>
<evidence type="ECO:0000256" key="1">
    <source>
        <dbReference type="SAM" id="Phobius"/>
    </source>
</evidence>
<dbReference type="RefSeq" id="WP_066732810.1">
    <property type="nucleotide sequence ID" value="NZ_JAJCIQ010000001.1"/>
</dbReference>
<reference evidence="2 3" key="1">
    <citation type="submission" date="2021-10" db="EMBL/GenBank/DDBJ databases">
        <title>Collection of gut derived symbiotic bacterial strains cultured from healthy donors.</title>
        <authorList>
            <person name="Lin H."/>
            <person name="Littmann E."/>
            <person name="Kohout C."/>
            <person name="Pamer E.G."/>
        </authorList>
    </citation>
    <scope>NUCLEOTIDE SEQUENCE [LARGE SCALE GENOMIC DNA]</scope>
    <source>
        <strain evidence="2 3">DFI.1.165</strain>
    </source>
</reference>
<name>A0ABS8DCQ0_9FIRM</name>
<feature type="transmembrane region" description="Helical" evidence="1">
    <location>
        <begin position="21"/>
        <end position="39"/>
    </location>
</feature>
<feature type="transmembrane region" description="Helical" evidence="1">
    <location>
        <begin position="75"/>
        <end position="97"/>
    </location>
</feature>
<proteinExistence type="predicted"/>
<feature type="transmembrane region" description="Helical" evidence="1">
    <location>
        <begin position="45"/>
        <end position="63"/>
    </location>
</feature>
<dbReference type="Proteomes" id="UP001299546">
    <property type="component" value="Unassembled WGS sequence"/>
</dbReference>
<evidence type="ECO:0000313" key="2">
    <source>
        <dbReference type="EMBL" id="MCB7386193.1"/>
    </source>
</evidence>
<dbReference type="EMBL" id="JAJCIS010000001">
    <property type="protein sequence ID" value="MCB7386193.1"/>
    <property type="molecule type" value="Genomic_DNA"/>
</dbReference>
<feature type="transmembrane region" description="Helical" evidence="1">
    <location>
        <begin position="117"/>
        <end position="137"/>
    </location>
</feature>